<reference evidence="1 2" key="1">
    <citation type="submission" date="2013-11" db="EMBL/GenBank/DDBJ databases">
        <title>Opisthorchis viverrini - life in the bile duct.</title>
        <authorList>
            <person name="Young N.D."/>
            <person name="Nagarajan N."/>
            <person name="Lin S.J."/>
            <person name="Korhonen P.K."/>
            <person name="Jex A.R."/>
            <person name="Hall R.S."/>
            <person name="Safavi-Hemami H."/>
            <person name="Kaewkong W."/>
            <person name="Bertrand D."/>
            <person name="Gao S."/>
            <person name="Seet Q."/>
            <person name="Wongkham S."/>
            <person name="Teh B.T."/>
            <person name="Wongkham C."/>
            <person name="Intapan P.M."/>
            <person name="Maleewong W."/>
            <person name="Yang X."/>
            <person name="Hu M."/>
            <person name="Wang Z."/>
            <person name="Hofmann A."/>
            <person name="Sternberg P.W."/>
            <person name="Tan P."/>
            <person name="Wang J."/>
            <person name="Gasser R.B."/>
        </authorList>
    </citation>
    <scope>NUCLEOTIDE SEQUENCE [LARGE SCALE GENOMIC DNA]</scope>
</reference>
<gene>
    <name evidence="1" type="ORF">T265_13115</name>
</gene>
<evidence type="ECO:0000313" key="2">
    <source>
        <dbReference type="Proteomes" id="UP000054324"/>
    </source>
</evidence>
<dbReference type="GeneID" id="20327283"/>
<evidence type="ECO:0000313" key="1">
    <source>
        <dbReference type="EMBL" id="KER30744.1"/>
    </source>
</evidence>
<accession>A0A075AHZ5</accession>
<dbReference type="OrthoDB" id="18786at2759"/>
<protein>
    <submittedName>
        <fullName evidence="1">Uncharacterized protein</fullName>
    </submittedName>
</protein>
<sequence>MQYEFGGFTHTDLLKKQCKMGKYWHTVSQSYDSFTPVCCSLCTLPSATTLNSLKFVFKPQQRVYLVAFNAHTLKQAAQQVALVHTDGCYFHKIQDSTTMTAPSLSSRYQLRTCGDAKYAVAGYTGVGIVLSDREEASLLD</sequence>
<keyword evidence="2" id="KW-1185">Reference proteome</keyword>
<name>A0A075AHZ5_OPIVI</name>
<proteinExistence type="predicted"/>
<dbReference type="AlphaFoldDB" id="A0A075AHZ5"/>
<dbReference type="KEGG" id="ovi:T265_13115"/>
<dbReference type="RefSeq" id="XP_009165532.1">
    <property type="nucleotide sequence ID" value="XM_009167268.1"/>
</dbReference>
<dbReference type="EMBL" id="KL596656">
    <property type="protein sequence ID" value="KER30744.1"/>
    <property type="molecule type" value="Genomic_DNA"/>
</dbReference>
<dbReference type="CTD" id="20327283"/>
<organism evidence="1 2">
    <name type="scientific">Opisthorchis viverrini</name>
    <name type="common">Southeast Asian liver fluke</name>
    <dbReference type="NCBI Taxonomy" id="6198"/>
    <lineage>
        <taxon>Eukaryota</taxon>
        <taxon>Metazoa</taxon>
        <taxon>Spiralia</taxon>
        <taxon>Lophotrochozoa</taxon>
        <taxon>Platyhelminthes</taxon>
        <taxon>Trematoda</taxon>
        <taxon>Digenea</taxon>
        <taxon>Opisthorchiida</taxon>
        <taxon>Opisthorchiata</taxon>
        <taxon>Opisthorchiidae</taxon>
        <taxon>Opisthorchis</taxon>
    </lineage>
</organism>
<dbReference type="Proteomes" id="UP000054324">
    <property type="component" value="Unassembled WGS sequence"/>
</dbReference>